<reference evidence="6 7" key="1">
    <citation type="submission" date="2020-11" db="EMBL/GenBank/DDBJ databases">
        <authorList>
            <person name="Kim M.K."/>
        </authorList>
    </citation>
    <scope>NUCLEOTIDE SEQUENCE [LARGE SCALE GENOMIC DNA]</scope>
    <source>
        <strain evidence="6 7">BT662</strain>
    </source>
</reference>
<comment type="caution">
    <text evidence="6">The sequence shown here is derived from an EMBL/GenBank/DDBJ whole genome shotgun (WGS) entry which is preliminary data.</text>
</comment>
<dbReference type="Gene3D" id="2.60.40.10">
    <property type="entry name" value="Immunoglobulins"/>
    <property type="match status" value="4"/>
</dbReference>
<evidence type="ECO:0000313" key="6">
    <source>
        <dbReference type="EMBL" id="MBF9222361.1"/>
    </source>
</evidence>
<gene>
    <name evidence="6" type="ORF">I2H31_14740</name>
</gene>
<dbReference type="Pfam" id="PF01833">
    <property type="entry name" value="TIG"/>
    <property type="match status" value="3"/>
</dbReference>
<evidence type="ECO:0000256" key="1">
    <source>
        <dbReference type="ARBA" id="ARBA00022729"/>
    </source>
</evidence>
<evidence type="ECO:0000313" key="7">
    <source>
        <dbReference type="Proteomes" id="UP000618931"/>
    </source>
</evidence>
<dbReference type="Gene3D" id="2.130.10.130">
    <property type="entry name" value="Integrin alpha, N-terminal"/>
    <property type="match status" value="5"/>
</dbReference>
<dbReference type="Pfam" id="PF01839">
    <property type="entry name" value="FG-GAP"/>
    <property type="match status" value="2"/>
</dbReference>
<organism evidence="6 7">
    <name type="scientific">Hymenobacter ruricola</name>
    <dbReference type="NCBI Taxonomy" id="2791023"/>
    <lineage>
        <taxon>Bacteria</taxon>
        <taxon>Pseudomonadati</taxon>
        <taxon>Bacteroidota</taxon>
        <taxon>Cytophagia</taxon>
        <taxon>Cytophagales</taxon>
        <taxon>Hymenobacteraceae</taxon>
        <taxon>Hymenobacter</taxon>
    </lineage>
</organism>
<sequence length="1499" mass="150960">MLHVFRHLPGCRPRPATYRPLAGLLAALLLPAAVAAQAPTISSLSPGSGPLGTTVTLAGSNLGGATSVLVGGVPAAFAPGSAAQLTFTVPRQAVSQRVRVSSAGGTGLSAATFQVTRPSASTVLPAQGNVLTNTLSVVSDAAPAVTDVDGDGLLDLLVGTYYGNVVRYEQTAANATTFTLLGNLTTNGTTALSVVTGAAAPAVTDVDGDGLLDLLVGNYQGNVVRYEQTATNGAVFAQVRYLTTDSTTDLDVSYFATPTVTDVDGDGRLDLLVGNDAGTVVRYEQTATNGGVFALVGNLTTDGTTALDVGYFAAPTVTDVDGDGRLDLLVGNIDGTVQCYEQTATNGAVFAQVGDLVTNGSNPLGHASPAVTDLDGDGRLDLLVGYNEGSVQRYEQTAANGATFAPLSRLTTDPATALNDNAASAVTDLDGDGLLDLLVVHAYSDYNTGDRSYVRRYEQTAANGVVFALVGTLTTDGTTVLESGASAAPTVTDVDGDGLLDLLVGESHGNVQRFEQTAANGDTFTSRGLVTYNGNIGLDVGASATPTVTDLDGDGLLDLLVGNTAGNVRRYEQTAANGAVFAVVGNLTTDGTTTLDAGASAAPTVTDLDGDGLLDLLVGNDAGNVLRFEQTATNGAVFAPMGNLTTDGVTAVAANTAALPTVTDLDGDGILDLLLNNAAGNVLRYEQLPPPVITGISPASGPLGTTLTLTGTNLTGLSSVLVGGVPAAFTPQSATQATAVVPRQAVSQRVRVSNAIGMGLSAAAFQVTRPSPSLVLPALGNLTTDGTAALNAGTYAALAVTDLDGDGLLDLLVGNNPGRVLRYEQTAANGGVFALVGNLTTDGSTALDVGQFATPTVTDVDGDGLLDLLVGNIDGNVLRYEQTAANGGVFAPVGNLTTDGTTTLNVGTYSAPTVTDVDGDGLLDLLVGNNPGTVLRYEQTAANGGVFAPVGSLTTNGSTAVKVIQYSRPTVSDLDGDGLLDLLVGDAQGDMWRYEQTAAGGDMFAGQGYLTTNGSAPLNVGTFAAPAVTDVDGDGLLDLLVGNEYGNGLRYEQAPVPTLTALSRAAELPGQAVTLTGTGFVAGSTVRFGGVAAASVSYVSATQLTAVVPVGATPGSSVLTVGSYDVSSAAGSSPAFEVLQVYRTATASGCLATASLTVSGTGGAGVWRYLRLPGTGGAVVAAIEDTRNLGTVTAGVLALGTGTSSAVRADGRANRRYLDRNFYLTATNASFTGQTVRVRLYGLTSELARLTAADPAATAATLNASQYDGANVNCALADNSPAGQRRLLPAPATVLSGADWFTAELAVADHFSEFYLTGASTPLPVELTQFTAVAAGPAAVRLAWATATEKNSAAFEVERSLNGETFAPIGTVAAASSSTSARAYGLVDGKLPTDAALFYYRLKQVDADGAFSYSPVRTVALTGLAAGHSLFPNPARGGAATLTGAAPGTRVTVYDALGRPVATATADAAGTAALALPAAQPAGVYVVHAGSQAIRLVVE</sequence>
<proteinExistence type="predicted"/>
<evidence type="ECO:0000256" key="4">
    <source>
        <dbReference type="SAM" id="SignalP"/>
    </source>
</evidence>
<evidence type="ECO:0000259" key="5">
    <source>
        <dbReference type="SMART" id="SM00429"/>
    </source>
</evidence>
<dbReference type="InterPro" id="IPR013519">
    <property type="entry name" value="Int_alpha_beta-p"/>
</dbReference>
<dbReference type="SMART" id="SM00429">
    <property type="entry name" value="IPT"/>
    <property type="match status" value="2"/>
</dbReference>
<dbReference type="SUPFAM" id="SSF69318">
    <property type="entry name" value="Integrin alpha N-terminal domain"/>
    <property type="match status" value="3"/>
</dbReference>
<dbReference type="PANTHER" id="PTHR44103">
    <property type="entry name" value="PROPROTEIN CONVERTASE P"/>
    <property type="match status" value="1"/>
</dbReference>
<dbReference type="InterPro" id="IPR002909">
    <property type="entry name" value="IPT_dom"/>
</dbReference>
<dbReference type="InterPro" id="IPR013783">
    <property type="entry name" value="Ig-like_fold"/>
</dbReference>
<dbReference type="PANTHER" id="PTHR44103:SF1">
    <property type="entry name" value="PROPROTEIN CONVERTASE P"/>
    <property type="match status" value="1"/>
</dbReference>
<accession>A0ABS0I5Z2</accession>
<feature type="chain" id="PRO_5047406828" evidence="4">
    <location>
        <begin position="36"/>
        <end position="1499"/>
    </location>
</feature>
<dbReference type="CDD" id="cd00102">
    <property type="entry name" value="IPT"/>
    <property type="match status" value="1"/>
</dbReference>
<dbReference type="InterPro" id="IPR028994">
    <property type="entry name" value="Integrin_alpha_N"/>
</dbReference>
<dbReference type="InterPro" id="IPR026444">
    <property type="entry name" value="Secre_tail"/>
</dbReference>
<dbReference type="EMBL" id="JADQDM010000007">
    <property type="protein sequence ID" value="MBF9222361.1"/>
    <property type="molecule type" value="Genomic_DNA"/>
</dbReference>
<evidence type="ECO:0000256" key="2">
    <source>
        <dbReference type="ARBA" id="ARBA00022737"/>
    </source>
</evidence>
<keyword evidence="2" id="KW-0677">Repeat</keyword>
<feature type="domain" description="IPT/TIG" evidence="5">
    <location>
        <begin position="38"/>
        <end position="116"/>
    </location>
</feature>
<dbReference type="SUPFAM" id="SSF81296">
    <property type="entry name" value="E set domains"/>
    <property type="match status" value="3"/>
</dbReference>
<dbReference type="InterPro" id="IPR014756">
    <property type="entry name" value="Ig_E-set"/>
</dbReference>
<evidence type="ECO:0000256" key="3">
    <source>
        <dbReference type="ARBA" id="ARBA00023180"/>
    </source>
</evidence>
<dbReference type="NCBIfam" id="TIGR04183">
    <property type="entry name" value="Por_Secre_tail"/>
    <property type="match status" value="1"/>
</dbReference>
<name>A0ABS0I5Z2_9BACT</name>
<dbReference type="Pfam" id="PF13517">
    <property type="entry name" value="FG-GAP_3"/>
    <property type="match status" value="6"/>
</dbReference>
<protein>
    <submittedName>
        <fullName evidence="6">VCBS repeat-containing protein</fullName>
    </submittedName>
</protein>
<feature type="domain" description="IPT/TIG" evidence="5">
    <location>
        <begin position="690"/>
        <end position="768"/>
    </location>
</feature>
<dbReference type="Proteomes" id="UP000618931">
    <property type="component" value="Unassembled WGS sequence"/>
</dbReference>
<keyword evidence="3" id="KW-0325">Glycoprotein</keyword>
<keyword evidence="1 4" id="KW-0732">Signal</keyword>
<dbReference type="InterPro" id="IPR013517">
    <property type="entry name" value="FG-GAP"/>
</dbReference>
<dbReference type="SMART" id="SM00191">
    <property type="entry name" value="Int_alpha"/>
    <property type="match status" value="7"/>
</dbReference>
<feature type="signal peptide" evidence="4">
    <location>
        <begin position="1"/>
        <end position="35"/>
    </location>
</feature>
<keyword evidence="7" id="KW-1185">Reference proteome</keyword>
<dbReference type="RefSeq" id="WP_196293805.1">
    <property type="nucleotide sequence ID" value="NZ_JADQDM010000007.1"/>
</dbReference>